<feature type="compositionally biased region" description="Polar residues" evidence="1">
    <location>
        <begin position="493"/>
        <end position="502"/>
    </location>
</feature>
<dbReference type="AlphaFoldDB" id="A0A8J5V7J0"/>
<feature type="region of interest" description="Disordered" evidence="1">
    <location>
        <begin position="1"/>
        <end position="25"/>
    </location>
</feature>
<reference evidence="2" key="2">
    <citation type="submission" date="2021-04" db="EMBL/GenBank/DDBJ databases">
        <title>Genome-wide patterns of bracovirus chromosomal integration into multiple host tissues during parasitism.</title>
        <authorList>
            <person name="Chebbi M.A.C."/>
        </authorList>
    </citation>
    <scope>NUCLEOTIDE SEQUENCE</scope>
    <source>
        <tissue evidence="2">Whole body</tissue>
    </source>
</reference>
<accession>A0A8J5V7J0</accession>
<dbReference type="Proteomes" id="UP000729913">
    <property type="component" value="Unassembled WGS sequence"/>
</dbReference>
<feature type="region of interest" description="Disordered" evidence="1">
    <location>
        <begin position="516"/>
        <end position="542"/>
    </location>
</feature>
<feature type="compositionally biased region" description="Polar residues" evidence="1">
    <location>
        <begin position="10"/>
        <end position="25"/>
    </location>
</feature>
<feature type="compositionally biased region" description="Basic and acidic residues" evidence="1">
    <location>
        <begin position="363"/>
        <end position="375"/>
    </location>
</feature>
<sequence length="584" mass="63743">MLDKMEASGENGSDSISAENNSGKTRVSCDHRRFSLTSNKSNINDSFASARLKNGEVNADTTALICMLQSVGFQLKKFDKVSSVNELKKSNCSNELVRVTIECEASGMRADLEYRNPQCTCPKEDTKASLWNVSGSGTFHTGSSSSINNLVADEKFIESGSNLLPPLDKETVSQLRESMALLIFWVNNHGKHARQDGELEEDGGQAAETSLGFQSNFDGSFQQSFQDLSWSTGVTRCYTQPEFCISDEVRDRRFSLNPCVPRVLKTQPSEEKSAPVLMRQSTFEFKDAFGEPRKSPPKISSSPVTVCSSLGQLSLPSDEEDAGNYKIGKCLEKAGFYLERARRLYSTKYINDECSPIEFNNSPRDDVFVRPRDLSRSSSISNRHKSPVTVRKKNQSVSKSPSVAKILTKSEIRRSLSSTTTTSSLRKPNSVSSVGTGVSPVTLVHINQNTTPNLPPRTRSSGTPSPTQRQALEFAQKRTSQATSSKLAAPGTRTLSRPTTSGAKIAVPVGPRISRLANQSATASTSAGANEEKKSYLPSYSQGLRKKNSMSFIESDSLKNSNPPSVKDGGKKSFSYAATFGLKK</sequence>
<organism evidence="2 3">
    <name type="scientific">Cotesia typhae</name>
    <dbReference type="NCBI Taxonomy" id="2053667"/>
    <lineage>
        <taxon>Eukaryota</taxon>
        <taxon>Metazoa</taxon>
        <taxon>Ecdysozoa</taxon>
        <taxon>Arthropoda</taxon>
        <taxon>Hexapoda</taxon>
        <taxon>Insecta</taxon>
        <taxon>Pterygota</taxon>
        <taxon>Neoptera</taxon>
        <taxon>Endopterygota</taxon>
        <taxon>Hymenoptera</taxon>
        <taxon>Apocrita</taxon>
        <taxon>Ichneumonoidea</taxon>
        <taxon>Braconidae</taxon>
        <taxon>Microgastrinae</taxon>
        <taxon>Cotesia</taxon>
    </lineage>
</organism>
<comment type="caution">
    <text evidence="2">The sequence shown here is derived from an EMBL/GenBank/DDBJ whole genome shotgun (WGS) entry which is preliminary data.</text>
</comment>
<feature type="compositionally biased region" description="Basic residues" evidence="1">
    <location>
        <begin position="382"/>
        <end position="394"/>
    </location>
</feature>
<reference evidence="2" key="1">
    <citation type="submission" date="2020-03" db="EMBL/GenBank/DDBJ databases">
        <authorList>
            <person name="Chebbi M.A."/>
            <person name="Drezen J.M."/>
        </authorList>
    </citation>
    <scope>NUCLEOTIDE SEQUENCE</scope>
    <source>
        <tissue evidence="2">Whole body</tissue>
    </source>
</reference>
<protein>
    <submittedName>
        <fullName evidence="2">Uncharacterized protein</fullName>
    </submittedName>
</protein>
<evidence type="ECO:0000313" key="2">
    <source>
        <dbReference type="EMBL" id="KAG8035553.1"/>
    </source>
</evidence>
<dbReference type="EMBL" id="JAAOIC020000054">
    <property type="protein sequence ID" value="KAG8035553.1"/>
    <property type="molecule type" value="Genomic_DNA"/>
</dbReference>
<proteinExistence type="predicted"/>
<feature type="compositionally biased region" description="Polar residues" evidence="1">
    <location>
        <begin position="477"/>
        <end position="486"/>
    </location>
</feature>
<evidence type="ECO:0000256" key="1">
    <source>
        <dbReference type="SAM" id="MobiDB-lite"/>
    </source>
</evidence>
<feature type="compositionally biased region" description="Low complexity" evidence="1">
    <location>
        <begin position="415"/>
        <end position="442"/>
    </location>
</feature>
<feature type="compositionally biased region" description="Low complexity" evidence="1">
    <location>
        <begin position="456"/>
        <end position="469"/>
    </location>
</feature>
<feature type="compositionally biased region" description="Polar residues" evidence="1">
    <location>
        <begin position="516"/>
        <end position="528"/>
    </location>
</feature>
<name>A0A8J5V7J0_9HYME</name>
<feature type="region of interest" description="Disordered" evidence="1">
    <location>
        <begin position="361"/>
        <end position="503"/>
    </location>
</feature>
<evidence type="ECO:0000313" key="3">
    <source>
        <dbReference type="Proteomes" id="UP000729913"/>
    </source>
</evidence>
<gene>
    <name evidence="2" type="ORF">G9C98_000981</name>
</gene>
<dbReference type="OrthoDB" id="8195469at2759"/>
<keyword evidence="3" id="KW-1185">Reference proteome</keyword>